<reference evidence="2" key="1">
    <citation type="submission" date="2006-09" db="EMBL/GenBank/DDBJ databases">
        <title>Complete sequence of Rhodopseudomonas palustris BisA53.</title>
        <authorList>
            <consortium name="US DOE Joint Genome Institute"/>
            <person name="Copeland A."/>
            <person name="Lucas S."/>
            <person name="Lapidus A."/>
            <person name="Barry K."/>
            <person name="Detter J.C."/>
            <person name="Glavina del Rio T."/>
            <person name="Hammon N."/>
            <person name="Israni S."/>
            <person name="Dalin E."/>
            <person name="Tice H."/>
            <person name="Pitluck S."/>
            <person name="Chain P."/>
            <person name="Malfatti S."/>
            <person name="Shin M."/>
            <person name="Vergez L."/>
            <person name="Schmutz J."/>
            <person name="Larimer F."/>
            <person name="Land M."/>
            <person name="Hauser L."/>
            <person name="Pelletier D.A."/>
            <person name="Kyrpides N."/>
            <person name="Kim E."/>
            <person name="Harwood C.S."/>
            <person name="Oda Y."/>
            <person name="Richardson P."/>
        </authorList>
    </citation>
    <scope>NUCLEOTIDE SEQUENCE [LARGE SCALE GENOMIC DNA]</scope>
    <source>
        <strain evidence="2">BisA53</strain>
    </source>
</reference>
<dbReference type="InterPro" id="IPR036890">
    <property type="entry name" value="HATPase_C_sf"/>
</dbReference>
<accession>Q07JQ4</accession>
<name>Q07JQ4_RHOP5</name>
<gene>
    <name evidence="2" type="ordered locus">RPE_3904</name>
</gene>
<dbReference type="InterPro" id="IPR000182">
    <property type="entry name" value="GNAT_dom"/>
</dbReference>
<dbReference type="InterPro" id="IPR003594">
    <property type="entry name" value="HATPase_dom"/>
</dbReference>
<dbReference type="SUPFAM" id="SSF55729">
    <property type="entry name" value="Acyl-CoA N-acyltransferases (Nat)"/>
    <property type="match status" value="1"/>
</dbReference>
<proteinExistence type="predicted"/>
<keyword evidence="2" id="KW-0808">Transferase</keyword>
<keyword evidence="2" id="KW-0418">Kinase</keyword>
<evidence type="ECO:0000313" key="2">
    <source>
        <dbReference type="EMBL" id="ABJ07830.1"/>
    </source>
</evidence>
<dbReference type="GO" id="GO:0016747">
    <property type="term" value="F:acyltransferase activity, transferring groups other than amino-acyl groups"/>
    <property type="evidence" value="ECO:0007669"/>
    <property type="project" value="InterPro"/>
</dbReference>
<dbReference type="CDD" id="cd16936">
    <property type="entry name" value="HATPase_RsbW-like"/>
    <property type="match status" value="1"/>
</dbReference>
<sequence length="498" mass="54726">MSTAAVTTTPLARLTVRARTELVVAARDFACAVAAQQGFPATALERLELLTEEACLFVVEHGFEPGEDGSFDLILDRRPGKFVVAVEDKGLPIDFSKPPEESTLGLSLMRGFAEEISFLNLGKAGRRIEFAASLPARPVEDYLTAAERAAPTADPPLASDVPKLRLMTEADAVALARCIYRAYGYTYVDFIYYPDRIAEMLRSGLMMSCIAENDASEIVGHLALLRGPEQVIAESGIAVVDPRYRGHALFKTMKLFMVEEARRRGLLGLYSEAMTLHPFTQKGNIALGAHETGFMLAYVPPDVNTRKIDSAPQGERAALLLYYYRIAPEPHRVVYAPPHHRAILQDICARIGLDRRFVDQDAAPPPVAEATRLDVRVRPELGVATITVRACGADAAQQVRHHLVDLCRRKIDTIYLDLPLGDPVAARVCAACEAAGFFFSGMIPEYDHGDVLRLQYLNNLDIRMEGIVVVSDAGRRLFDHVAAERRRVGEGARVEAVA</sequence>
<dbReference type="EMBL" id="CP000463">
    <property type="protein sequence ID" value="ABJ07830.1"/>
    <property type="molecule type" value="Genomic_DNA"/>
</dbReference>
<dbReference type="AlphaFoldDB" id="Q07JQ4"/>
<dbReference type="KEGG" id="rpe:RPE_3904"/>
<dbReference type="HOGENOM" id="CLU_040525_0_0_5"/>
<dbReference type="STRING" id="316055.RPE_3904"/>
<feature type="domain" description="N-acetyltransferase" evidence="1">
    <location>
        <begin position="162"/>
        <end position="312"/>
    </location>
</feature>
<dbReference type="InterPro" id="IPR016181">
    <property type="entry name" value="Acyl_CoA_acyltransferase"/>
</dbReference>
<dbReference type="Pfam" id="PF13581">
    <property type="entry name" value="HATPase_c_2"/>
    <property type="match status" value="1"/>
</dbReference>
<dbReference type="Gene3D" id="3.40.630.30">
    <property type="match status" value="1"/>
</dbReference>
<organism evidence="2">
    <name type="scientific">Rhodopseudomonas palustris (strain BisA53)</name>
    <dbReference type="NCBI Taxonomy" id="316055"/>
    <lineage>
        <taxon>Bacteria</taxon>
        <taxon>Pseudomonadati</taxon>
        <taxon>Pseudomonadota</taxon>
        <taxon>Alphaproteobacteria</taxon>
        <taxon>Hyphomicrobiales</taxon>
        <taxon>Nitrobacteraceae</taxon>
        <taxon>Rhodopseudomonas</taxon>
    </lineage>
</organism>
<dbReference type="GO" id="GO:0004674">
    <property type="term" value="F:protein serine/threonine kinase activity"/>
    <property type="evidence" value="ECO:0007669"/>
    <property type="project" value="UniProtKB-KW"/>
</dbReference>
<keyword evidence="2" id="KW-0723">Serine/threonine-protein kinase</keyword>
<dbReference type="PROSITE" id="PS51186">
    <property type="entry name" value="GNAT"/>
    <property type="match status" value="1"/>
</dbReference>
<protein>
    <submittedName>
        <fullName evidence="2">Putative anti-sigma regulatory factor, serine/threonine protein kinase</fullName>
    </submittedName>
</protein>
<evidence type="ECO:0000259" key="1">
    <source>
        <dbReference type="PROSITE" id="PS51186"/>
    </source>
</evidence>
<dbReference type="eggNOG" id="COG2172">
    <property type="taxonomic scope" value="Bacteria"/>
</dbReference>
<dbReference type="Gene3D" id="3.30.565.10">
    <property type="entry name" value="Histidine kinase-like ATPase, C-terminal domain"/>
    <property type="match status" value="1"/>
</dbReference>
<dbReference type="OrthoDB" id="9792240at2"/>